<dbReference type="AlphaFoldDB" id="A0A0G1CE36"/>
<dbReference type="PANTHER" id="PTHR30373">
    <property type="entry name" value="UPF0603 PROTEIN YGCG"/>
    <property type="match status" value="1"/>
</dbReference>
<accession>A0A0G1CE36</accession>
<protein>
    <recommendedName>
        <fullName evidence="2">TPM domain-containing protein</fullName>
    </recommendedName>
</protein>
<dbReference type="Pfam" id="PF04536">
    <property type="entry name" value="TPM_phosphatase"/>
    <property type="match status" value="1"/>
</dbReference>
<feature type="transmembrane region" description="Helical" evidence="1">
    <location>
        <begin position="204"/>
        <end position="223"/>
    </location>
</feature>
<dbReference type="InterPro" id="IPR007621">
    <property type="entry name" value="TPM_dom"/>
</dbReference>
<keyword evidence="1" id="KW-1133">Transmembrane helix</keyword>
<evidence type="ECO:0000256" key="1">
    <source>
        <dbReference type="SAM" id="Phobius"/>
    </source>
</evidence>
<feature type="transmembrane region" description="Helical" evidence="1">
    <location>
        <begin position="229"/>
        <end position="247"/>
    </location>
</feature>
<keyword evidence="1" id="KW-0472">Membrane</keyword>
<organism evidence="3 4">
    <name type="scientific">Candidatus Magasanikbacteria bacterium GW2011_GWA2_42_32</name>
    <dbReference type="NCBI Taxonomy" id="1619039"/>
    <lineage>
        <taxon>Bacteria</taxon>
        <taxon>Candidatus Magasanikiibacteriota</taxon>
    </lineage>
</organism>
<dbReference type="EMBL" id="LCDO01000004">
    <property type="protein sequence ID" value="KKS56956.1"/>
    <property type="molecule type" value="Genomic_DNA"/>
</dbReference>
<sequence length="293" mass="31892">MRRLILVIFTFLFFPQIVFAYYNPGKPTGFVSDFAGMLSQENKANLEQELSAFENQTKHEIAVITIPSLEGDTIENFAVKLFEDWQIGKKGADNGVLFLVARDDRKMRLEVGYGLEGALPDATAHNIIDQITAHYFKLGDYDKGVVETIKTIESVIKNEDVSDKLRPGNKNFQQKFDQYGYLILFFLFFVLRIFFSIFARSKRWWPGGVWGGVFGLLFGLLVVGLTLKIIWFVVILGFFGLGLDYGVSKVGPKGPGGGGFWGGLGGGSGGFGGGGFGGFGGGRSGGGGSSGGW</sequence>
<dbReference type="PATRIC" id="fig|1619039.3.peg.607"/>
<keyword evidence="1" id="KW-0812">Transmembrane</keyword>
<dbReference type="Proteomes" id="UP000034837">
    <property type="component" value="Unassembled WGS sequence"/>
</dbReference>
<gene>
    <name evidence="3" type="ORF">UV20_C0004G0052</name>
</gene>
<evidence type="ECO:0000313" key="3">
    <source>
        <dbReference type="EMBL" id="KKS56956.1"/>
    </source>
</evidence>
<dbReference type="Gene3D" id="3.10.310.50">
    <property type="match status" value="1"/>
</dbReference>
<feature type="transmembrane region" description="Helical" evidence="1">
    <location>
        <begin position="179"/>
        <end position="197"/>
    </location>
</feature>
<evidence type="ECO:0000313" key="4">
    <source>
        <dbReference type="Proteomes" id="UP000034837"/>
    </source>
</evidence>
<name>A0A0G1CE36_9BACT</name>
<reference evidence="3 4" key="1">
    <citation type="journal article" date="2015" name="Nature">
        <title>rRNA introns, odd ribosomes, and small enigmatic genomes across a large radiation of phyla.</title>
        <authorList>
            <person name="Brown C.T."/>
            <person name="Hug L.A."/>
            <person name="Thomas B.C."/>
            <person name="Sharon I."/>
            <person name="Castelle C.J."/>
            <person name="Singh A."/>
            <person name="Wilkins M.J."/>
            <person name="Williams K.H."/>
            <person name="Banfield J.F."/>
        </authorList>
    </citation>
    <scope>NUCLEOTIDE SEQUENCE [LARGE SCALE GENOMIC DNA]</scope>
</reference>
<proteinExistence type="predicted"/>
<feature type="domain" description="TPM" evidence="2">
    <location>
        <begin position="31"/>
        <end position="153"/>
    </location>
</feature>
<comment type="caution">
    <text evidence="3">The sequence shown here is derived from an EMBL/GenBank/DDBJ whole genome shotgun (WGS) entry which is preliminary data.</text>
</comment>
<dbReference type="PANTHER" id="PTHR30373:SF2">
    <property type="entry name" value="UPF0603 PROTEIN YGCG"/>
    <property type="match status" value="1"/>
</dbReference>
<evidence type="ECO:0000259" key="2">
    <source>
        <dbReference type="Pfam" id="PF04536"/>
    </source>
</evidence>